<keyword evidence="5" id="KW-1133">Transmembrane helix</keyword>
<evidence type="ECO:0000313" key="8">
    <source>
        <dbReference type="Proteomes" id="UP001396334"/>
    </source>
</evidence>
<dbReference type="InterPro" id="IPR051809">
    <property type="entry name" value="Plant_receptor-like_S/T_kinase"/>
</dbReference>
<dbReference type="InterPro" id="IPR032675">
    <property type="entry name" value="LRR_dom_sf"/>
</dbReference>
<name>A0ABR2Q8M8_9ROSI</name>
<evidence type="ECO:0000313" key="7">
    <source>
        <dbReference type="EMBL" id="KAK8996902.1"/>
    </source>
</evidence>
<dbReference type="Proteomes" id="UP001396334">
    <property type="component" value="Unassembled WGS sequence"/>
</dbReference>
<comment type="caution">
    <text evidence="7">The sequence shown here is derived from an EMBL/GenBank/DDBJ whole genome shotgun (WGS) entry which is preliminary data.</text>
</comment>
<accession>A0ABR2Q8M8</accession>
<dbReference type="SUPFAM" id="SSF52058">
    <property type="entry name" value="L domain-like"/>
    <property type="match status" value="1"/>
</dbReference>
<evidence type="ECO:0000256" key="2">
    <source>
        <dbReference type="ARBA" id="ARBA00022614"/>
    </source>
</evidence>
<evidence type="ECO:0000256" key="3">
    <source>
        <dbReference type="ARBA" id="ARBA00022692"/>
    </source>
</evidence>
<keyword evidence="8" id="KW-1185">Reference proteome</keyword>
<keyword evidence="2" id="KW-0433">Leucine-rich repeat</keyword>
<gene>
    <name evidence="7" type="ORF">V6N11_020398</name>
</gene>
<dbReference type="PANTHER" id="PTHR27008:SF583">
    <property type="entry name" value="LRR RECEPTOR-LIKE SERINE_THREONINE-PROTEIN KINASE FLS2"/>
    <property type="match status" value="1"/>
</dbReference>
<proteinExistence type="predicted"/>
<reference evidence="7 8" key="1">
    <citation type="journal article" date="2024" name="G3 (Bethesda)">
        <title>Genome assembly of Hibiscus sabdariffa L. provides insights into metabolisms of medicinal natural products.</title>
        <authorList>
            <person name="Kim T."/>
        </authorList>
    </citation>
    <scope>NUCLEOTIDE SEQUENCE [LARGE SCALE GENOMIC DNA]</scope>
    <source>
        <strain evidence="7">TK-2024</strain>
        <tissue evidence="7">Old leaves</tissue>
    </source>
</reference>
<dbReference type="Gene3D" id="3.80.10.10">
    <property type="entry name" value="Ribonuclease Inhibitor"/>
    <property type="match status" value="1"/>
</dbReference>
<evidence type="ECO:0000256" key="4">
    <source>
        <dbReference type="ARBA" id="ARBA00022737"/>
    </source>
</evidence>
<dbReference type="EMBL" id="JBBPBN010000043">
    <property type="protein sequence ID" value="KAK8996902.1"/>
    <property type="molecule type" value="Genomic_DNA"/>
</dbReference>
<evidence type="ECO:0000256" key="6">
    <source>
        <dbReference type="ARBA" id="ARBA00023136"/>
    </source>
</evidence>
<keyword evidence="4" id="KW-0677">Repeat</keyword>
<evidence type="ECO:0000256" key="1">
    <source>
        <dbReference type="ARBA" id="ARBA00004370"/>
    </source>
</evidence>
<dbReference type="PANTHER" id="PTHR27008">
    <property type="entry name" value="OS04G0122200 PROTEIN"/>
    <property type="match status" value="1"/>
</dbReference>
<sequence length="118" mass="13462">MTNVPKLEKLHLGGNKLSGNIPSSISNASMLKILELEDNFLSGIIPNVLGDLRHLEWFQISNNSLTTEAATHEWDFLSSLVNCRNLTHRCFTKSIERRSSYLHWEPFDISPILLCLRL</sequence>
<protein>
    <submittedName>
        <fullName evidence="7">Uncharacterized protein</fullName>
    </submittedName>
</protein>
<evidence type="ECO:0000256" key="5">
    <source>
        <dbReference type="ARBA" id="ARBA00022989"/>
    </source>
</evidence>
<dbReference type="Pfam" id="PF13855">
    <property type="entry name" value="LRR_8"/>
    <property type="match status" value="1"/>
</dbReference>
<keyword evidence="3" id="KW-0812">Transmembrane</keyword>
<organism evidence="7 8">
    <name type="scientific">Hibiscus sabdariffa</name>
    <name type="common">roselle</name>
    <dbReference type="NCBI Taxonomy" id="183260"/>
    <lineage>
        <taxon>Eukaryota</taxon>
        <taxon>Viridiplantae</taxon>
        <taxon>Streptophyta</taxon>
        <taxon>Embryophyta</taxon>
        <taxon>Tracheophyta</taxon>
        <taxon>Spermatophyta</taxon>
        <taxon>Magnoliopsida</taxon>
        <taxon>eudicotyledons</taxon>
        <taxon>Gunneridae</taxon>
        <taxon>Pentapetalae</taxon>
        <taxon>rosids</taxon>
        <taxon>malvids</taxon>
        <taxon>Malvales</taxon>
        <taxon>Malvaceae</taxon>
        <taxon>Malvoideae</taxon>
        <taxon>Hibiscus</taxon>
    </lineage>
</organism>
<keyword evidence="6" id="KW-0472">Membrane</keyword>
<dbReference type="InterPro" id="IPR001611">
    <property type="entry name" value="Leu-rich_rpt"/>
</dbReference>
<comment type="subcellular location">
    <subcellularLocation>
        <location evidence="1">Membrane</location>
    </subcellularLocation>
</comment>